<evidence type="ECO:0000313" key="3">
    <source>
        <dbReference type="Proteomes" id="UP000683139"/>
    </source>
</evidence>
<evidence type="ECO:0000313" key="2">
    <source>
        <dbReference type="EMBL" id="GIP14844.1"/>
    </source>
</evidence>
<dbReference type="SUPFAM" id="SSF52833">
    <property type="entry name" value="Thioredoxin-like"/>
    <property type="match status" value="1"/>
</dbReference>
<dbReference type="PANTHER" id="PTHR13887">
    <property type="entry name" value="GLUTATHIONE S-TRANSFERASE KAPPA"/>
    <property type="match status" value="1"/>
</dbReference>
<dbReference type="Proteomes" id="UP000683139">
    <property type="component" value="Unassembled WGS sequence"/>
</dbReference>
<sequence length="233" mass="25863">MKVEIWSDFVCPFCYIGKKNYEQALAQFSQQEQIVTEYKSFELDPNVNPADKRLTVDSLAEKYGISQEQAKEMTKGVASRAAEVGLTFHFENMLDANTFDSHRIMQYAASLGKAKELAEVLFHAHFTDNKNLSDRAVLTELAATVGLDVADVLANEQQYKAQVKAEEFEAQQLGVRGVPFFVIDRKYAISGAQPVEVFLETMNKAWSERSGGLQAVKAQDSDADSCGPDGCKV</sequence>
<proteinExistence type="predicted"/>
<dbReference type="RefSeq" id="WP_213513030.1">
    <property type="nucleotide sequence ID" value="NZ_BOSE01000001.1"/>
</dbReference>
<dbReference type="Gene3D" id="3.40.30.10">
    <property type="entry name" value="Glutaredoxin"/>
    <property type="match status" value="1"/>
</dbReference>
<dbReference type="GO" id="GO:0016491">
    <property type="term" value="F:oxidoreductase activity"/>
    <property type="evidence" value="ECO:0007669"/>
    <property type="project" value="InterPro"/>
</dbReference>
<dbReference type="Pfam" id="PF01323">
    <property type="entry name" value="DSBA"/>
    <property type="match status" value="1"/>
</dbReference>
<evidence type="ECO:0000259" key="1">
    <source>
        <dbReference type="Pfam" id="PF01323"/>
    </source>
</evidence>
<feature type="domain" description="DSBA-like thioredoxin" evidence="1">
    <location>
        <begin position="3"/>
        <end position="201"/>
    </location>
</feature>
<reference evidence="2" key="1">
    <citation type="submission" date="2021-03" db="EMBL/GenBank/DDBJ databases">
        <title>Antimicrobial resistance genes in bacteria isolated from Japanese honey, and their potential for conferring macrolide and lincosamide resistance in the American foulbrood pathogen Paenibacillus larvae.</title>
        <authorList>
            <person name="Okamoto M."/>
            <person name="Kumagai M."/>
            <person name="Kanamori H."/>
            <person name="Takamatsu D."/>
        </authorList>
    </citation>
    <scope>NUCLEOTIDE SEQUENCE</scope>
    <source>
        <strain evidence="2">J40TS1</strain>
    </source>
</reference>
<protein>
    <submittedName>
        <fullName evidence="2">DSBA oxidoreductase</fullName>
    </submittedName>
</protein>
<gene>
    <name evidence="2" type="primary">frnE</name>
    <name evidence="2" type="ORF">J40TS1_04860</name>
</gene>
<accession>A0A920CX98</accession>
<dbReference type="InterPro" id="IPR036249">
    <property type="entry name" value="Thioredoxin-like_sf"/>
</dbReference>
<dbReference type="CDD" id="cd03024">
    <property type="entry name" value="DsbA_FrnE"/>
    <property type="match status" value="1"/>
</dbReference>
<dbReference type="InterPro" id="IPR001853">
    <property type="entry name" value="DSBA-like_thioredoxin_dom"/>
</dbReference>
<name>A0A920CX98_9BACL</name>
<comment type="caution">
    <text evidence="2">The sequence shown here is derived from an EMBL/GenBank/DDBJ whole genome shotgun (WGS) entry which is preliminary data.</text>
</comment>
<dbReference type="AlphaFoldDB" id="A0A920CX98"/>
<keyword evidence="3" id="KW-1185">Reference proteome</keyword>
<dbReference type="PANTHER" id="PTHR13887:SF41">
    <property type="entry name" value="THIOREDOXIN SUPERFAMILY PROTEIN"/>
    <property type="match status" value="1"/>
</dbReference>
<organism evidence="2 3">
    <name type="scientific">Paenibacillus montaniterrae</name>
    <dbReference type="NCBI Taxonomy" id="429341"/>
    <lineage>
        <taxon>Bacteria</taxon>
        <taxon>Bacillati</taxon>
        <taxon>Bacillota</taxon>
        <taxon>Bacilli</taxon>
        <taxon>Bacillales</taxon>
        <taxon>Paenibacillaceae</taxon>
        <taxon>Paenibacillus</taxon>
    </lineage>
</organism>
<dbReference type="EMBL" id="BOSE01000001">
    <property type="protein sequence ID" value="GIP14844.1"/>
    <property type="molecule type" value="Genomic_DNA"/>
</dbReference>